<feature type="domain" description="ABC transmembrane type-1" evidence="7">
    <location>
        <begin position="15"/>
        <end position="197"/>
    </location>
</feature>
<evidence type="ECO:0000256" key="4">
    <source>
        <dbReference type="ARBA" id="ARBA00022989"/>
    </source>
</evidence>
<sequence length="213" mass="22880">MNWLYDNWTHVLNLTTHHALLAATPLLIGLLLAIPLGRIAHQYRHAYQPIILASSLLYTIPSLAMFILMPLILGTKILDPINVIVAMTLYTLALLVRTIADALNAIDDTITQAATAMGIGPLRRFLTIELPLATPIISAGLRVAAISNVSIVSVAAIIGVNQLGTLFTDGFARTYPAPIIAGTIACILLALLFDLTIVVLSSLATPWTRKDPT</sequence>
<dbReference type="STRING" id="1121387.GCA_000429885_01307"/>
<evidence type="ECO:0000256" key="2">
    <source>
        <dbReference type="ARBA" id="ARBA00022448"/>
    </source>
</evidence>
<comment type="subcellular location">
    <subcellularLocation>
        <location evidence="6">Cell membrane</location>
        <topology evidence="6">Multi-pass membrane protein</topology>
    </subcellularLocation>
    <subcellularLocation>
        <location evidence="1">Membrane</location>
        <topology evidence="1">Multi-pass membrane protein</topology>
    </subcellularLocation>
</comment>
<accession>A0A239V7V0</accession>
<dbReference type="KEGG" id="dco:SAMEA4475696_0408"/>
<dbReference type="GO" id="GO:0055085">
    <property type="term" value="P:transmembrane transport"/>
    <property type="evidence" value="ECO:0007669"/>
    <property type="project" value="InterPro"/>
</dbReference>
<dbReference type="GeneID" id="63458697"/>
<feature type="transmembrane region" description="Helical" evidence="6">
    <location>
        <begin position="50"/>
        <end position="71"/>
    </location>
</feature>
<feature type="transmembrane region" description="Helical" evidence="6">
    <location>
        <begin position="20"/>
        <end position="38"/>
    </location>
</feature>
<dbReference type="InterPro" id="IPR051204">
    <property type="entry name" value="ABC_transp_perm/SBD"/>
</dbReference>
<dbReference type="GO" id="GO:0031460">
    <property type="term" value="P:glycine betaine transport"/>
    <property type="evidence" value="ECO:0007669"/>
    <property type="project" value="TreeGrafter"/>
</dbReference>
<dbReference type="CDD" id="cd06261">
    <property type="entry name" value="TM_PBP2"/>
    <property type="match status" value="1"/>
</dbReference>
<dbReference type="EMBL" id="LT906453">
    <property type="protein sequence ID" value="SNV18265.1"/>
    <property type="molecule type" value="Genomic_DNA"/>
</dbReference>
<keyword evidence="3 6" id="KW-0812">Transmembrane</keyword>
<dbReference type="Pfam" id="PF00528">
    <property type="entry name" value="BPD_transp_1"/>
    <property type="match status" value="1"/>
</dbReference>
<feature type="transmembrane region" description="Helical" evidence="6">
    <location>
        <begin position="179"/>
        <end position="200"/>
    </location>
</feature>
<evidence type="ECO:0000259" key="7">
    <source>
        <dbReference type="PROSITE" id="PS50928"/>
    </source>
</evidence>
<evidence type="ECO:0000256" key="5">
    <source>
        <dbReference type="ARBA" id="ARBA00023136"/>
    </source>
</evidence>
<gene>
    <name evidence="8" type="primary">yehY</name>
    <name evidence="8" type="ORF">SAMEA4475696_00408</name>
</gene>
<keyword evidence="5 6" id="KW-0472">Membrane</keyword>
<keyword evidence="4 6" id="KW-1133">Transmembrane helix</keyword>
<dbReference type="Gene3D" id="1.10.3720.10">
    <property type="entry name" value="MetI-like"/>
    <property type="match status" value="1"/>
</dbReference>
<dbReference type="PANTHER" id="PTHR30177:SF4">
    <property type="entry name" value="OSMOPROTECTANT IMPORT PERMEASE PROTEIN OSMW"/>
    <property type="match status" value="1"/>
</dbReference>
<dbReference type="InterPro" id="IPR000515">
    <property type="entry name" value="MetI-like"/>
</dbReference>
<evidence type="ECO:0000256" key="6">
    <source>
        <dbReference type="RuleBase" id="RU363032"/>
    </source>
</evidence>
<evidence type="ECO:0000256" key="1">
    <source>
        <dbReference type="ARBA" id="ARBA00004141"/>
    </source>
</evidence>
<evidence type="ECO:0000313" key="9">
    <source>
        <dbReference type="Proteomes" id="UP000242637"/>
    </source>
</evidence>
<keyword evidence="9" id="KW-1185">Reference proteome</keyword>
<dbReference type="RefSeq" id="WP_028327230.1">
    <property type="nucleotide sequence ID" value="NZ_JAAFNI010000001.1"/>
</dbReference>
<dbReference type="AlphaFoldDB" id="A0A239V7V0"/>
<dbReference type="Proteomes" id="UP000242637">
    <property type="component" value="Chromosome 1"/>
</dbReference>
<proteinExistence type="inferred from homology"/>
<dbReference type="OrthoDB" id="3233284at2"/>
<protein>
    <submittedName>
        <fullName evidence="8">Putative osmoprotectant uptake system permease protein yehY</fullName>
    </submittedName>
</protein>
<dbReference type="SUPFAM" id="SSF161098">
    <property type="entry name" value="MetI-like"/>
    <property type="match status" value="1"/>
</dbReference>
<keyword evidence="2 6" id="KW-0813">Transport</keyword>
<evidence type="ECO:0000256" key="3">
    <source>
        <dbReference type="ARBA" id="ARBA00022692"/>
    </source>
</evidence>
<reference evidence="8 9" key="1">
    <citation type="submission" date="2017-06" db="EMBL/GenBank/DDBJ databases">
        <authorList>
            <consortium name="Pathogen Informatics"/>
        </authorList>
    </citation>
    <scope>NUCLEOTIDE SEQUENCE [LARGE SCALE GENOMIC DNA]</scope>
    <source>
        <strain evidence="8 9">NCTC13039</strain>
    </source>
</reference>
<feature type="transmembrane region" description="Helical" evidence="6">
    <location>
        <begin position="132"/>
        <end position="159"/>
    </location>
</feature>
<dbReference type="InterPro" id="IPR035906">
    <property type="entry name" value="MetI-like_sf"/>
</dbReference>
<comment type="similarity">
    <text evidence="6">Belongs to the binding-protein-dependent transport system permease family.</text>
</comment>
<evidence type="ECO:0000313" key="8">
    <source>
        <dbReference type="EMBL" id="SNV18265.1"/>
    </source>
</evidence>
<name>A0A239V7V0_9MICO</name>
<dbReference type="PANTHER" id="PTHR30177">
    <property type="entry name" value="GLYCINE BETAINE/L-PROLINE TRANSPORT SYSTEM PERMEASE PROTEIN PROW"/>
    <property type="match status" value="1"/>
</dbReference>
<feature type="transmembrane region" description="Helical" evidence="6">
    <location>
        <begin position="77"/>
        <end position="96"/>
    </location>
</feature>
<dbReference type="PROSITE" id="PS50928">
    <property type="entry name" value="ABC_TM1"/>
    <property type="match status" value="1"/>
</dbReference>
<dbReference type="GO" id="GO:0005886">
    <property type="term" value="C:plasma membrane"/>
    <property type="evidence" value="ECO:0007669"/>
    <property type="project" value="UniProtKB-SubCell"/>
</dbReference>
<organism evidence="8 9">
    <name type="scientific">Dermatophilus congolensis</name>
    <dbReference type="NCBI Taxonomy" id="1863"/>
    <lineage>
        <taxon>Bacteria</taxon>
        <taxon>Bacillati</taxon>
        <taxon>Actinomycetota</taxon>
        <taxon>Actinomycetes</taxon>
        <taxon>Micrococcales</taxon>
        <taxon>Dermatophilaceae</taxon>
        <taxon>Dermatophilus</taxon>
    </lineage>
</organism>